<dbReference type="InterPro" id="IPR011990">
    <property type="entry name" value="TPR-like_helical_dom_sf"/>
</dbReference>
<evidence type="ECO:0008006" key="5">
    <source>
        <dbReference type="Google" id="ProtNLM"/>
    </source>
</evidence>
<evidence type="ECO:0000256" key="2">
    <source>
        <dbReference type="SAM" id="SignalP"/>
    </source>
</evidence>
<dbReference type="Pfam" id="PF13181">
    <property type="entry name" value="TPR_8"/>
    <property type="match status" value="1"/>
</dbReference>
<dbReference type="SUPFAM" id="SSF48452">
    <property type="entry name" value="TPR-like"/>
    <property type="match status" value="1"/>
</dbReference>
<sequence>MGLSNLLIAGCLLVPWTPRLVNGWSVGGRESVGQQCGVENKDRRSFLKLVPTVASIVLTQNIQPSFAEEAVGLEEPPSANLSGDAKKLFNDGRVFESQGNMAAAQRLYAKVTKIEPRVRKKKQWLNFIYGWSNLGNTQVALGDLEPAESSYSTAIDLCRENLERTEKGFGIKRCDDLSVLLLNRGSLRLNNGRPKEALDDLESSSVLRGRPDAIIVQNLARAREVNGYYSQSDRDYNLAISMTANEVNPFWLRSALVKLQLGDVQGGFDLLKRVDNRFPEAPEVRAAYATFLAAKGDQIAAQRKYLEIPDRQREKFTQKEYLTKVVTWPPAAIDTLRKVSTAAGDKQT</sequence>
<organism evidence="3 4">
    <name type="scientific">Seminavis robusta</name>
    <dbReference type="NCBI Taxonomy" id="568900"/>
    <lineage>
        <taxon>Eukaryota</taxon>
        <taxon>Sar</taxon>
        <taxon>Stramenopiles</taxon>
        <taxon>Ochrophyta</taxon>
        <taxon>Bacillariophyta</taxon>
        <taxon>Bacillariophyceae</taxon>
        <taxon>Bacillariophycidae</taxon>
        <taxon>Naviculales</taxon>
        <taxon>Naviculaceae</taxon>
        <taxon>Seminavis</taxon>
    </lineage>
</organism>
<gene>
    <name evidence="3" type="ORF">SEMRO_40_G024560.1</name>
</gene>
<proteinExistence type="predicted"/>
<evidence type="ECO:0000313" key="4">
    <source>
        <dbReference type="Proteomes" id="UP001153069"/>
    </source>
</evidence>
<comment type="caution">
    <text evidence="3">The sequence shown here is derived from an EMBL/GenBank/DDBJ whole genome shotgun (WGS) entry which is preliminary data.</text>
</comment>
<keyword evidence="4" id="KW-1185">Reference proteome</keyword>
<dbReference type="Gene3D" id="1.25.40.10">
    <property type="entry name" value="Tetratricopeptide repeat domain"/>
    <property type="match status" value="1"/>
</dbReference>
<feature type="chain" id="PRO_5040482177" description="Tetratricopeptide repeat protein" evidence="2">
    <location>
        <begin position="24"/>
        <end position="348"/>
    </location>
</feature>
<dbReference type="Proteomes" id="UP001153069">
    <property type="component" value="Unassembled WGS sequence"/>
</dbReference>
<accession>A0A9N8D8H1</accession>
<feature type="signal peptide" evidence="2">
    <location>
        <begin position="1"/>
        <end position="23"/>
    </location>
</feature>
<dbReference type="EMBL" id="CAICTM010000040">
    <property type="protein sequence ID" value="CAB9498527.1"/>
    <property type="molecule type" value="Genomic_DNA"/>
</dbReference>
<dbReference type="InterPro" id="IPR019734">
    <property type="entry name" value="TPR_rpt"/>
</dbReference>
<keyword evidence="2" id="KW-0732">Signal</keyword>
<dbReference type="AlphaFoldDB" id="A0A9N8D8H1"/>
<dbReference type="OrthoDB" id="421121at2759"/>
<dbReference type="PROSITE" id="PS50005">
    <property type="entry name" value="TPR"/>
    <property type="match status" value="1"/>
</dbReference>
<dbReference type="SMART" id="SM00028">
    <property type="entry name" value="TPR"/>
    <property type="match status" value="3"/>
</dbReference>
<reference evidence="3" key="1">
    <citation type="submission" date="2020-06" db="EMBL/GenBank/DDBJ databases">
        <authorList>
            <consortium name="Plant Systems Biology data submission"/>
        </authorList>
    </citation>
    <scope>NUCLEOTIDE SEQUENCE</scope>
    <source>
        <strain evidence="3">D6</strain>
    </source>
</reference>
<keyword evidence="1" id="KW-0802">TPR repeat</keyword>
<feature type="repeat" description="TPR" evidence="1">
    <location>
        <begin position="128"/>
        <end position="161"/>
    </location>
</feature>
<name>A0A9N8D8H1_9STRA</name>
<evidence type="ECO:0000256" key="1">
    <source>
        <dbReference type="PROSITE-ProRule" id="PRU00339"/>
    </source>
</evidence>
<protein>
    <recommendedName>
        <fullName evidence="5">Tetratricopeptide repeat protein</fullName>
    </recommendedName>
</protein>
<evidence type="ECO:0000313" key="3">
    <source>
        <dbReference type="EMBL" id="CAB9498527.1"/>
    </source>
</evidence>